<dbReference type="InterPro" id="IPR013483">
    <property type="entry name" value="MoaA"/>
</dbReference>
<evidence type="ECO:0000256" key="5">
    <source>
        <dbReference type="ARBA" id="ARBA00022741"/>
    </source>
</evidence>
<comment type="pathway">
    <text evidence="12">Cofactor biosynthesis; molybdopterin biosynthesis.</text>
</comment>
<dbReference type="RefSeq" id="WP_115030495.1">
    <property type="nucleotide sequence ID" value="NZ_UFYA01000001.1"/>
</dbReference>
<feature type="binding site" evidence="12">
    <location>
        <position position="285"/>
    </location>
    <ligand>
        <name>[4Fe-4S] cluster</name>
        <dbReference type="ChEBI" id="CHEBI:49883"/>
        <label>2</label>
        <note>4Fe-4S-substrate</note>
    </ligand>
</feature>
<dbReference type="GO" id="GO:0046872">
    <property type="term" value="F:metal ion binding"/>
    <property type="evidence" value="ECO:0007669"/>
    <property type="project" value="UniProtKB-KW"/>
</dbReference>
<dbReference type="Proteomes" id="UP000254118">
    <property type="component" value="Unassembled WGS sequence"/>
</dbReference>
<keyword evidence="2 12" id="KW-0004">4Fe-4S</keyword>
<sequence>MANGTPATTSTSTGPLGDRFGRTARDLRVSLTDHCNLRCTYCMPAEGLQWMTRAQMLTDEELTRVVAIFVEAGVTKIRLTGGEPLLRPGVPDLVRAFTQLTPRPDVAMTTNAVFLKKHATALAEAGLDRVNVSLDTIDPDIFHRLTRRNRLTDVIEGLEAAAEAGLTPIKINAVAMRGINDHGVTDLLAWCIERGYQLRFIEQMPLDAQHGWVREDMITAEELRKELQTRFTLTPLNENRGSSPAEHYLVNEGPATVGIIASVTAPFCHACDRVRLTADGMVRNCLFARGEMDLRTPLREGATDRELLSLIRGEMWRKLRGHGIGEPDFTQPARPMSSIGG</sequence>
<dbReference type="GO" id="GO:1904047">
    <property type="term" value="F:S-adenosyl-L-methionine binding"/>
    <property type="evidence" value="ECO:0007669"/>
    <property type="project" value="UniProtKB-UniRule"/>
</dbReference>
<feature type="binding site" evidence="12">
    <location>
        <position position="271"/>
    </location>
    <ligand>
        <name>[4Fe-4S] cluster</name>
        <dbReference type="ChEBI" id="CHEBI:49883"/>
        <label>2</label>
        <note>4Fe-4S-substrate</note>
    </ligand>
</feature>
<dbReference type="InterPro" id="IPR000385">
    <property type="entry name" value="MoaA_NifB_PqqE_Fe-S-bd_CS"/>
</dbReference>
<dbReference type="HAMAP" id="MF_01225_B">
    <property type="entry name" value="MoaA_B"/>
    <property type="match status" value="1"/>
</dbReference>
<feature type="binding site" evidence="12">
    <location>
        <position position="82"/>
    </location>
    <ligand>
        <name>S-adenosyl-L-methionine</name>
        <dbReference type="ChEBI" id="CHEBI:59789"/>
    </ligand>
</feature>
<evidence type="ECO:0000256" key="12">
    <source>
        <dbReference type="HAMAP-Rule" id="MF_01225"/>
    </source>
</evidence>
<feature type="binding site" evidence="12">
    <location>
        <position position="35"/>
    </location>
    <ligand>
        <name>[4Fe-4S] cluster</name>
        <dbReference type="ChEBI" id="CHEBI:49883"/>
        <label>1</label>
        <note>4Fe-4S-S-AdoMet</note>
    </ligand>
</feature>
<dbReference type="SFLD" id="SFLDG01067">
    <property type="entry name" value="SPASM/twitch_domain_containing"/>
    <property type="match status" value="1"/>
</dbReference>
<dbReference type="InterPro" id="IPR013785">
    <property type="entry name" value="Aldolase_TIM"/>
</dbReference>
<comment type="catalytic activity">
    <reaction evidence="11 12">
        <text>GTP + AH2 + S-adenosyl-L-methionine = (8S)-3',8-cyclo-7,8-dihydroguanosine 5'-triphosphate + 5'-deoxyadenosine + L-methionine + A + H(+)</text>
        <dbReference type="Rhea" id="RHEA:49576"/>
        <dbReference type="ChEBI" id="CHEBI:13193"/>
        <dbReference type="ChEBI" id="CHEBI:15378"/>
        <dbReference type="ChEBI" id="CHEBI:17319"/>
        <dbReference type="ChEBI" id="CHEBI:17499"/>
        <dbReference type="ChEBI" id="CHEBI:37565"/>
        <dbReference type="ChEBI" id="CHEBI:57844"/>
        <dbReference type="ChEBI" id="CHEBI:59789"/>
        <dbReference type="ChEBI" id="CHEBI:131766"/>
        <dbReference type="EC" id="4.1.99.22"/>
    </reaction>
</comment>
<dbReference type="PANTHER" id="PTHR22960:SF0">
    <property type="entry name" value="MOLYBDENUM COFACTOR BIOSYNTHESIS PROTEIN 1"/>
    <property type="match status" value="1"/>
</dbReference>
<comment type="function">
    <text evidence="12">Catalyzes the cyclization of GTP to (8S)-3',8-cyclo-7,8-dihydroguanosine 5'-triphosphate.</text>
</comment>
<keyword evidence="6 12" id="KW-0408">Iron</keyword>
<keyword evidence="7 12" id="KW-0411">Iron-sulfur</keyword>
<dbReference type="InterPro" id="IPR050105">
    <property type="entry name" value="MoCo_biosynth_MoaA/MoaC"/>
</dbReference>
<dbReference type="EMBL" id="UFYA01000001">
    <property type="protein sequence ID" value="STD09001.1"/>
    <property type="molecule type" value="Genomic_DNA"/>
</dbReference>
<dbReference type="SFLD" id="SFLDG01386">
    <property type="entry name" value="main_SPASM_domain-containing"/>
    <property type="match status" value="1"/>
</dbReference>
<evidence type="ECO:0000256" key="7">
    <source>
        <dbReference type="ARBA" id="ARBA00023014"/>
    </source>
</evidence>
<feature type="binding site" evidence="12">
    <location>
        <position position="42"/>
    </location>
    <ligand>
        <name>[4Fe-4S] cluster</name>
        <dbReference type="ChEBI" id="CHEBI:49883"/>
        <label>1</label>
        <note>4Fe-4S-S-AdoMet</note>
    </ligand>
</feature>
<dbReference type="GO" id="GO:0061798">
    <property type="term" value="F:GTP 3',8'-cyclase activity"/>
    <property type="evidence" value="ECO:0007669"/>
    <property type="project" value="UniProtKB-UniRule"/>
</dbReference>
<dbReference type="SFLD" id="SFLDG01383">
    <property type="entry name" value="cyclic_pyranopterin_phosphate"/>
    <property type="match status" value="1"/>
</dbReference>
<comment type="caution">
    <text evidence="15">The sequence shown here is derived from an EMBL/GenBank/DDBJ whole genome shotgun (WGS) entry which is preliminary data.</text>
</comment>
<dbReference type="CDD" id="cd21117">
    <property type="entry name" value="Twitch_MoaA"/>
    <property type="match status" value="1"/>
</dbReference>
<evidence type="ECO:0000259" key="14">
    <source>
        <dbReference type="PROSITE" id="PS51918"/>
    </source>
</evidence>
<evidence type="ECO:0000256" key="8">
    <source>
        <dbReference type="ARBA" id="ARBA00023134"/>
    </source>
</evidence>
<dbReference type="PROSITE" id="PS01305">
    <property type="entry name" value="MOAA_NIFB_PQQE"/>
    <property type="match status" value="1"/>
</dbReference>
<feature type="binding site" evidence="12">
    <location>
        <position position="133"/>
    </location>
    <ligand>
        <name>S-adenosyl-L-methionine</name>
        <dbReference type="ChEBI" id="CHEBI:59789"/>
    </ligand>
</feature>
<dbReference type="GO" id="GO:0051539">
    <property type="term" value="F:4 iron, 4 sulfur cluster binding"/>
    <property type="evidence" value="ECO:0007669"/>
    <property type="project" value="UniProtKB-UniRule"/>
</dbReference>
<keyword evidence="5 12" id="KW-0547">Nucleotide-binding</keyword>
<comment type="cofactor">
    <cofactor evidence="12">
        <name>[4Fe-4S] cluster</name>
        <dbReference type="ChEBI" id="CHEBI:49883"/>
    </cofactor>
    <text evidence="12">Binds 2 [4Fe-4S] clusters. Binds 1 [4Fe-4S] cluster coordinated with 3 cysteines and an exchangeable S-adenosyl-L-methionine and 1 [4Fe-4S] cluster coordinated with 3 cysteines and the GTP-derived substrate.</text>
</comment>
<keyword evidence="8 12" id="KW-0342">GTP-binding</keyword>
<gene>
    <name evidence="12 15" type="primary">moaA</name>
    <name evidence="15" type="ORF">NCTC7915_01115</name>
</gene>
<reference evidence="15 16" key="1">
    <citation type="submission" date="2018-06" db="EMBL/GenBank/DDBJ databases">
        <authorList>
            <consortium name="Pathogen Informatics"/>
            <person name="Doyle S."/>
        </authorList>
    </citation>
    <scope>NUCLEOTIDE SEQUENCE [LARGE SCALE GENOMIC DNA]</scope>
    <source>
        <strain evidence="15 16">NCTC7915</strain>
    </source>
</reference>
<feature type="binding site" evidence="12">
    <location>
        <position position="268"/>
    </location>
    <ligand>
        <name>[4Fe-4S] cluster</name>
        <dbReference type="ChEBI" id="CHEBI:49883"/>
        <label>2</label>
        <note>4Fe-4S-substrate</note>
    </ligand>
</feature>
<dbReference type="AlphaFoldDB" id="A0AA46BN06"/>
<keyword evidence="3 12" id="KW-0949">S-adenosyl-L-methionine</keyword>
<dbReference type="CDD" id="cd01335">
    <property type="entry name" value="Radical_SAM"/>
    <property type="match status" value="1"/>
</dbReference>
<comment type="similarity">
    <text evidence="12">Belongs to the radical SAM superfamily. MoaA family.</text>
</comment>
<feature type="binding site" evidence="12">
    <location>
        <begin position="273"/>
        <end position="275"/>
    </location>
    <ligand>
        <name>GTP</name>
        <dbReference type="ChEBI" id="CHEBI:37565"/>
    </ligand>
</feature>
<evidence type="ECO:0000313" key="15">
    <source>
        <dbReference type="EMBL" id="STD09001.1"/>
    </source>
</evidence>
<dbReference type="InterPro" id="IPR040064">
    <property type="entry name" value="MoaA-like"/>
</dbReference>
<feature type="binding site" evidence="12">
    <location>
        <position position="109"/>
    </location>
    <ligand>
        <name>GTP</name>
        <dbReference type="ChEBI" id="CHEBI:37565"/>
    </ligand>
</feature>
<dbReference type="InterPro" id="IPR006638">
    <property type="entry name" value="Elp3/MiaA/NifB-like_rSAM"/>
</dbReference>
<dbReference type="EC" id="4.1.99.22" evidence="1 12"/>
<keyword evidence="4 12" id="KW-0479">Metal-binding</keyword>
<comment type="subunit">
    <text evidence="12">Monomer and homodimer.</text>
</comment>
<evidence type="ECO:0000256" key="11">
    <source>
        <dbReference type="ARBA" id="ARBA00048697"/>
    </source>
</evidence>
<dbReference type="NCBIfam" id="NF001199">
    <property type="entry name" value="PRK00164.2-1"/>
    <property type="match status" value="1"/>
</dbReference>
<dbReference type="GO" id="GO:0061799">
    <property type="term" value="F:cyclic pyranopterin monophosphate synthase activity"/>
    <property type="evidence" value="ECO:0007669"/>
    <property type="project" value="TreeGrafter"/>
</dbReference>
<dbReference type="NCBIfam" id="TIGR02666">
    <property type="entry name" value="moaA"/>
    <property type="match status" value="1"/>
</dbReference>
<evidence type="ECO:0000256" key="6">
    <source>
        <dbReference type="ARBA" id="ARBA00023004"/>
    </source>
</evidence>
<keyword evidence="9 12" id="KW-0501">Molybdenum cofactor biosynthesis</keyword>
<dbReference type="InterPro" id="IPR010505">
    <property type="entry name" value="MoaA_twitch"/>
</dbReference>
<evidence type="ECO:0000313" key="16">
    <source>
        <dbReference type="Proteomes" id="UP000254118"/>
    </source>
</evidence>
<evidence type="ECO:0000256" key="4">
    <source>
        <dbReference type="ARBA" id="ARBA00022723"/>
    </source>
</evidence>
<dbReference type="SUPFAM" id="SSF102114">
    <property type="entry name" value="Radical SAM enzymes"/>
    <property type="match status" value="1"/>
</dbReference>
<dbReference type="SMART" id="SM00729">
    <property type="entry name" value="Elp3"/>
    <property type="match status" value="1"/>
</dbReference>
<feature type="binding site" evidence="12">
    <location>
        <position position="39"/>
    </location>
    <ligand>
        <name>[4Fe-4S] cluster</name>
        <dbReference type="ChEBI" id="CHEBI:49883"/>
        <label>1</label>
        <note>4Fe-4S-S-AdoMet</note>
    </ligand>
</feature>
<feature type="binding site" evidence="12">
    <location>
        <position position="41"/>
    </location>
    <ligand>
        <name>S-adenosyl-L-methionine</name>
        <dbReference type="ChEBI" id="CHEBI:59789"/>
    </ligand>
</feature>
<evidence type="ECO:0000256" key="10">
    <source>
        <dbReference type="ARBA" id="ARBA00023239"/>
    </source>
</evidence>
<dbReference type="Pfam" id="PF04055">
    <property type="entry name" value="Radical_SAM"/>
    <property type="match status" value="1"/>
</dbReference>
<feature type="binding site" evidence="12">
    <location>
        <position position="170"/>
    </location>
    <ligand>
        <name>GTP</name>
        <dbReference type="ChEBI" id="CHEBI:37565"/>
    </ligand>
</feature>
<dbReference type="GO" id="GO:0005525">
    <property type="term" value="F:GTP binding"/>
    <property type="evidence" value="ECO:0007669"/>
    <property type="project" value="UniProtKB-UniRule"/>
</dbReference>
<name>A0AA46BN06_9MICO</name>
<dbReference type="Pfam" id="PF06463">
    <property type="entry name" value="Mob_synth_C"/>
    <property type="match status" value="1"/>
</dbReference>
<evidence type="ECO:0000256" key="1">
    <source>
        <dbReference type="ARBA" id="ARBA00012167"/>
    </source>
</evidence>
<dbReference type="PROSITE" id="PS51918">
    <property type="entry name" value="RADICAL_SAM"/>
    <property type="match status" value="1"/>
</dbReference>
<keyword evidence="10 12" id="KW-0456">Lyase</keyword>
<dbReference type="PANTHER" id="PTHR22960">
    <property type="entry name" value="MOLYBDOPTERIN COFACTOR SYNTHESIS PROTEIN A"/>
    <property type="match status" value="1"/>
</dbReference>
<evidence type="ECO:0000256" key="2">
    <source>
        <dbReference type="ARBA" id="ARBA00022485"/>
    </source>
</evidence>
<feature type="binding site" evidence="12">
    <location>
        <position position="204"/>
    </location>
    <ligand>
        <name>S-adenosyl-L-methionine</name>
        <dbReference type="ChEBI" id="CHEBI:59789"/>
    </ligand>
</feature>
<evidence type="ECO:0000256" key="3">
    <source>
        <dbReference type="ARBA" id="ARBA00022691"/>
    </source>
</evidence>
<protein>
    <recommendedName>
        <fullName evidence="1 12">GTP 3',8-cyclase</fullName>
        <ecNumber evidence="1 12">4.1.99.22</ecNumber>
    </recommendedName>
    <alternativeName>
        <fullName evidence="12">Molybdenum cofactor biosynthesis protein A</fullName>
    </alternativeName>
</protein>
<dbReference type="SFLD" id="SFLDS00029">
    <property type="entry name" value="Radical_SAM"/>
    <property type="match status" value="1"/>
</dbReference>
<feature type="binding site" evidence="12">
    <location>
        <position position="78"/>
    </location>
    <ligand>
        <name>GTP</name>
        <dbReference type="ChEBI" id="CHEBI:37565"/>
    </ligand>
</feature>
<feature type="region of interest" description="Disordered" evidence="13">
    <location>
        <begin position="322"/>
        <end position="341"/>
    </location>
</feature>
<feature type="binding site" evidence="12">
    <location>
        <position position="28"/>
    </location>
    <ligand>
        <name>GTP</name>
        <dbReference type="ChEBI" id="CHEBI:37565"/>
    </ligand>
</feature>
<dbReference type="GO" id="GO:0006777">
    <property type="term" value="P:Mo-molybdopterin cofactor biosynthetic process"/>
    <property type="evidence" value="ECO:0007669"/>
    <property type="project" value="UniProtKB-UniRule"/>
</dbReference>
<evidence type="ECO:0000256" key="13">
    <source>
        <dbReference type="SAM" id="MobiDB-lite"/>
    </source>
</evidence>
<feature type="domain" description="Radical SAM core" evidence="14">
    <location>
        <begin position="19"/>
        <end position="236"/>
    </location>
</feature>
<evidence type="ECO:0000256" key="9">
    <source>
        <dbReference type="ARBA" id="ARBA00023150"/>
    </source>
</evidence>
<dbReference type="Gene3D" id="3.20.20.70">
    <property type="entry name" value="Aldolase class I"/>
    <property type="match status" value="1"/>
</dbReference>
<organism evidence="15 16">
    <name type="scientific">Dermatophilus congolensis</name>
    <dbReference type="NCBI Taxonomy" id="1863"/>
    <lineage>
        <taxon>Bacteria</taxon>
        <taxon>Bacillati</taxon>
        <taxon>Actinomycetota</taxon>
        <taxon>Actinomycetes</taxon>
        <taxon>Micrococcales</taxon>
        <taxon>Dermatophilaceae</taxon>
        <taxon>Dermatophilus</taxon>
    </lineage>
</organism>
<dbReference type="InterPro" id="IPR058240">
    <property type="entry name" value="rSAM_sf"/>
</dbReference>
<dbReference type="InterPro" id="IPR007197">
    <property type="entry name" value="rSAM"/>
</dbReference>
<accession>A0AA46BN06</accession>
<proteinExistence type="inferred from homology"/>